<keyword evidence="4" id="KW-0832">Ubl conjugation</keyword>
<evidence type="ECO:0000256" key="4">
    <source>
        <dbReference type="ARBA" id="ARBA00022843"/>
    </source>
</evidence>
<dbReference type="EMBL" id="CABIJS010000719">
    <property type="protein sequence ID" value="VUZ57740.1"/>
    <property type="molecule type" value="Genomic_DNA"/>
</dbReference>
<feature type="region of interest" description="Disordered" evidence="7">
    <location>
        <begin position="1494"/>
        <end position="1547"/>
    </location>
</feature>
<feature type="compositionally biased region" description="Polar residues" evidence="7">
    <location>
        <begin position="1494"/>
        <end position="1504"/>
    </location>
</feature>
<sequence>MSLIRPKVADALSYLDQVKARFSNQNAIYNDFLDVMRQFKAQSIGTDVVIRRVRELFHGHPDLIVGFNTFIPQGYRLEGPPIYSRSSNESFSPASQALSQAEVNPNSRLPSFSAFRHPEGASHESAPTTLPYPQTSETTFYTPTVTQPPVLRSQLTTTEAQPPQSHSYQRTVTPSSQNVLDSHMVYTTSLPPQSQPSYISNVHQSPQSQSFSHAIKYVNQVKQRFQARPDIYKRFLEILQWYQREQENTDSHRRKQAEMQVFQDVAKLLNGHDDLLQEFSRFLPESTNVSDVDVPTAGRNAQYGSVSELSSAAHNRYAGSNTSVEGSGWNRSQADSLGHPEAKKLKRGPGTSTSQGFGQGEPVPVKKSRQTPRDVSLSDLGISTSGPEASLLLRIRNALEAENSGRFYQQLLQNLNLYNRKLLSEKHLMDTANTTLYRFPELNRQFYDMFVLPHGESGALDSYRSPERDDTINDDDTKGYVPNSAVSSPHMSGSGSNRNRQQQSVAQMVAAVSELSQKRLDLDFTKLHVCGASYRMLPPNFIQPKCSGRAKSVIAREVLNNTYISFSSMNSEDSQFVTSKKNSYEDGMYHTEDERYEADMVMEVNKAALQNLVVIKDKMDHMNREDAQNFRLDDNLGGSSAILMKKALHRVYGDKAVDVIHGLKNCPHTVVPIVIQRMNQKEAEWGESLRKFQQHWAEQDSKNYLRSLDHQGQHFRNRENNLLRPKAVICAIENIARGERAARTEAIGGDNVAAMLEKGLSMGSAPLKPLSPSTLGAMLNYVVEGTGENGSMHMTLEYPPPETCASLLQDVASLIIHHLKRQNNSKEDKRSMKYFMRIVLQDLFMQERFPMSDDEAEEDEDGHDGDLEQDATRREVEQREDEEFDKDGGAASSSRGVRERQNQTDSMEVDVSPAASEKSEPKAQSRKHSRRKNVKAMSPPYKSSQAGLEDQQTRSGTQEEYYCFTMGNNHLYSFLRMHHLLLTRLFLLRTRAEIMQKEYREENKSNEQVSSILSLRKKDDKEPGEYYAMALNLVKEVLDSCEDVHTYEDRLRDMFGIYAYPWFTMDRIVMMLVRQLQLVTFGDEVSCRLTEEFKNYFKPCGSRSRNDSERIVEGVGEARFMPTTNDICGPVRIRYMRIRNEVKFQCSAFRLCVQQALSSNDEGEDDSNGEGNNLQESLRSLPSADSIPNCYTFVMVRQASKLLIRLNDPNYMINTLNRSLPQDAESPDYEEHKPSCSNITLPLSPRTRVKAANAFKRAEEENTGEIHSWYDYLARYLLIPGCWTAGPVSANLVAEVKPVFLYRNVRKCAKRLTNQAVARRMSEAIATIDPQPEEILLRSAEAGEGSSEQEDLEKDICVVMKRVLRNNLTRSEIFRDCYSSDCMQSSKSLRSAGSTPKNNTCKISWSVGSYGIFIRSKKNRPIVSSDRMPKAVEKFRSYQAKWLSENGNPERIKATTALFKHHSECCDDGEIQKSPALVTDQSDEEMPKVIVEQTSETNQTTTIEPSIAEGPQIPTTSTAAVEAEQETPSTTDKKFEVEQMDVSSATE</sequence>
<dbReference type="SUPFAM" id="SSF47762">
    <property type="entry name" value="PAH2 domain"/>
    <property type="match status" value="2"/>
</dbReference>
<dbReference type="InterPro" id="IPR031693">
    <property type="entry name" value="Sin3_C"/>
</dbReference>
<dbReference type="Proteomes" id="UP000321570">
    <property type="component" value="Unassembled WGS sequence"/>
</dbReference>
<keyword evidence="10" id="KW-1185">Reference proteome</keyword>
<evidence type="ECO:0000256" key="3">
    <source>
        <dbReference type="ARBA" id="ARBA00022553"/>
    </source>
</evidence>
<dbReference type="FunFam" id="1.20.1160.11:FF:000001">
    <property type="entry name" value="Paired amphipathic helix protein Sin3"/>
    <property type="match status" value="1"/>
</dbReference>
<feature type="compositionally biased region" description="Basic and acidic residues" evidence="7">
    <location>
        <begin position="464"/>
        <end position="478"/>
    </location>
</feature>
<keyword evidence="3" id="KW-0597">Phosphoprotein</keyword>
<feature type="compositionally biased region" description="Basic residues" evidence="7">
    <location>
        <begin position="924"/>
        <end position="934"/>
    </location>
</feature>
<evidence type="ECO:0000256" key="5">
    <source>
        <dbReference type="ARBA" id="ARBA00023242"/>
    </source>
</evidence>
<organism evidence="9 10">
    <name type="scientific">Hymenolepis diminuta</name>
    <name type="common">Rat tapeworm</name>
    <dbReference type="NCBI Taxonomy" id="6216"/>
    <lineage>
        <taxon>Eukaryota</taxon>
        <taxon>Metazoa</taxon>
        <taxon>Spiralia</taxon>
        <taxon>Lophotrochozoa</taxon>
        <taxon>Platyhelminthes</taxon>
        <taxon>Cestoda</taxon>
        <taxon>Eucestoda</taxon>
        <taxon>Cyclophyllidea</taxon>
        <taxon>Hymenolepididae</taxon>
        <taxon>Hymenolepis</taxon>
    </lineage>
</organism>
<feature type="region of interest" description="Disordered" evidence="7">
    <location>
        <begin position="86"/>
        <end position="175"/>
    </location>
</feature>
<feature type="region of interest" description="Disordered" evidence="7">
    <location>
        <begin position="458"/>
        <end position="504"/>
    </location>
</feature>
<feature type="compositionally biased region" description="Polar residues" evidence="7">
    <location>
        <begin position="484"/>
        <end position="500"/>
    </location>
</feature>
<dbReference type="Pfam" id="PF02671">
    <property type="entry name" value="PAH"/>
    <property type="match status" value="2"/>
</dbReference>
<dbReference type="Pfam" id="PF08295">
    <property type="entry name" value="Sin3_corepress"/>
    <property type="match status" value="1"/>
</dbReference>
<comment type="subcellular location">
    <subcellularLocation>
        <location evidence="1 6">Nucleus</location>
    </subcellularLocation>
</comment>
<dbReference type="GO" id="GO:0070822">
    <property type="term" value="C:Sin3-type complex"/>
    <property type="evidence" value="ECO:0007669"/>
    <property type="project" value="TreeGrafter"/>
</dbReference>
<dbReference type="InterPro" id="IPR003822">
    <property type="entry name" value="PAH"/>
</dbReference>
<dbReference type="PANTHER" id="PTHR12346:SF0">
    <property type="entry name" value="SIN3A, ISOFORM G"/>
    <property type="match status" value="1"/>
</dbReference>
<reference evidence="9 10" key="1">
    <citation type="submission" date="2019-07" db="EMBL/GenBank/DDBJ databases">
        <authorList>
            <person name="Jastrzebski P J."/>
            <person name="Paukszto L."/>
            <person name="Jastrzebski P J."/>
        </authorList>
    </citation>
    <scope>NUCLEOTIDE SEQUENCE [LARGE SCALE GENOMIC DNA]</scope>
    <source>
        <strain evidence="9 10">WMS-il1</strain>
    </source>
</reference>
<evidence type="ECO:0000256" key="7">
    <source>
        <dbReference type="SAM" id="MobiDB-lite"/>
    </source>
</evidence>
<feature type="compositionally biased region" description="Polar residues" evidence="7">
    <location>
        <begin position="318"/>
        <end position="335"/>
    </location>
</feature>
<dbReference type="SMART" id="SM00761">
    <property type="entry name" value="HDAC_interact"/>
    <property type="match status" value="1"/>
</dbReference>
<dbReference type="PANTHER" id="PTHR12346">
    <property type="entry name" value="SIN3B-RELATED"/>
    <property type="match status" value="1"/>
</dbReference>
<evidence type="ECO:0000313" key="9">
    <source>
        <dbReference type="EMBL" id="VUZ57740.1"/>
    </source>
</evidence>
<dbReference type="FunFam" id="1.20.1160.11:FF:000005">
    <property type="entry name" value="SIN3 transcription regulator family member B"/>
    <property type="match status" value="1"/>
</dbReference>
<dbReference type="PROSITE" id="PS51477">
    <property type="entry name" value="PAH"/>
    <property type="match status" value="2"/>
</dbReference>
<keyword evidence="5 6" id="KW-0539">Nucleus</keyword>
<evidence type="ECO:0000259" key="8">
    <source>
        <dbReference type="SMART" id="SM00761"/>
    </source>
</evidence>
<evidence type="ECO:0000256" key="6">
    <source>
        <dbReference type="PROSITE-ProRule" id="PRU00810"/>
    </source>
</evidence>
<dbReference type="GO" id="GO:0000122">
    <property type="term" value="P:negative regulation of transcription by RNA polymerase II"/>
    <property type="evidence" value="ECO:0007669"/>
    <property type="project" value="TreeGrafter"/>
</dbReference>
<protein>
    <recommendedName>
        <fullName evidence="8">Histone deacetylase interacting domain-containing protein</fullName>
    </recommendedName>
</protein>
<feature type="compositionally biased region" description="Polar residues" evidence="7">
    <location>
        <begin position="125"/>
        <end position="175"/>
    </location>
</feature>
<feature type="compositionally biased region" description="Acidic residues" evidence="7">
    <location>
        <begin position="853"/>
        <end position="863"/>
    </location>
</feature>
<evidence type="ECO:0000256" key="2">
    <source>
        <dbReference type="ARBA" id="ARBA00022491"/>
    </source>
</evidence>
<evidence type="ECO:0000313" key="10">
    <source>
        <dbReference type="Proteomes" id="UP000321570"/>
    </source>
</evidence>
<evidence type="ECO:0000256" key="1">
    <source>
        <dbReference type="ARBA" id="ARBA00004123"/>
    </source>
</evidence>
<accession>A0A564ZE53</accession>
<dbReference type="InterPro" id="IPR039774">
    <property type="entry name" value="Sin3-like"/>
</dbReference>
<dbReference type="Pfam" id="PF16879">
    <property type="entry name" value="Sin3a_C"/>
    <property type="match status" value="1"/>
</dbReference>
<feature type="region of interest" description="Disordered" evidence="7">
    <location>
        <begin position="853"/>
        <end position="954"/>
    </location>
</feature>
<feature type="compositionally biased region" description="Polar residues" evidence="7">
    <location>
        <begin position="86"/>
        <end position="110"/>
    </location>
</feature>
<dbReference type="InterPro" id="IPR036600">
    <property type="entry name" value="PAH_sf"/>
</dbReference>
<feature type="domain" description="Histone deacetylase interacting" evidence="8">
    <location>
        <begin position="526"/>
        <end position="629"/>
    </location>
</feature>
<dbReference type="InterPro" id="IPR013194">
    <property type="entry name" value="HDAC_interact_dom"/>
</dbReference>
<keyword evidence="2" id="KW-0678">Repressor</keyword>
<feature type="region of interest" description="Disordered" evidence="7">
    <location>
        <begin position="318"/>
        <end position="382"/>
    </location>
</feature>
<dbReference type="Gene3D" id="1.20.1160.11">
    <property type="entry name" value="Paired amphipathic helix"/>
    <property type="match status" value="3"/>
</dbReference>
<gene>
    <name evidence="9" type="ORF">WMSIL1_LOCUS15020</name>
</gene>
<proteinExistence type="predicted"/>
<feature type="compositionally biased region" description="Basic and acidic residues" evidence="7">
    <location>
        <begin position="864"/>
        <end position="877"/>
    </location>
</feature>
<dbReference type="GO" id="GO:0003714">
    <property type="term" value="F:transcription corepressor activity"/>
    <property type="evidence" value="ECO:0007669"/>
    <property type="project" value="InterPro"/>
</dbReference>
<name>A0A564ZE53_HYMDI</name>